<dbReference type="AlphaFoldDB" id="A0A6G1IL61"/>
<name>A0A6G1IL61_9PLEO</name>
<evidence type="ECO:0000313" key="1">
    <source>
        <dbReference type="EMBL" id="KAF2678885.1"/>
    </source>
</evidence>
<feature type="non-terminal residue" evidence="1">
    <location>
        <position position="110"/>
    </location>
</feature>
<evidence type="ECO:0000313" key="2">
    <source>
        <dbReference type="Proteomes" id="UP000799291"/>
    </source>
</evidence>
<gene>
    <name evidence="1" type="ORF">K458DRAFT_315897</name>
</gene>
<dbReference type="OrthoDB" id="8062037at2759"/>
<sequence length="110" mass="12582">MPISRTPARSSRSSTTPLWDPRATLDIASDHRCVGHAPSKGRKCRIWLAGHNVHKADDILRNLSTQEPELGALRIHLSRLAGYLLCPRWHQDQVSSMVDKWEERIKYAYP</sequence>
<organism evidence="1 2">
    <name type="scientific">Lentithecium fluviatile CBS 122367</name>
    <dbReference type="NCBI Taxonomy" id="1168545"/>
    <lineage>
        <taxon>Eukaryota</taxon>
        <taxon>Fungi</taxon>
        <taxon>Dikarya</taxon>
        <taxon>Ascomycota</taxon>
        <taxon>Pezizomycotina</taxon>
        <taxon>Dothideomycetes</taxon>
        <taxon>Pleosporomycetidae</taxon>
        <taxon>Pleosporales</taxon>
        <taxon>Massarineae</taxon>
        <taxon>Lentitheciaceae</taxon>
        <taxon>Lentithecium</taxon>
    </lineage>
</organism>
<dbReference type="EMBL" id="MU005608">
    <property type="protein sequence ID" value="KAF2678885.1"/>
    <property type="molecule type" value="Genomic_DNA"/>
</dbReference>
<accession>A0A6G1IL61</accession>
<dbReference type="Proteomes" id="UP000799291">
    <property type="component" value="Unassembled WGS sequence"/>
</dbReference>
<reference evidence="1" key="1">
    <citation type="journal article" date="2020" name="Stud. Mycol.">
        <title>101 Dothideomycetes genomes: a test case for predicting lifestyles and emergence of pathogens.</title>
        <authorList>
            <person name="Haridas S."/>
            <person name="Albert R."/>
            <person name="Binder M."/>
            <person name="Bloem J."/>
            <person name="Labutti K."/>
            <person name="Salamov A."/>
            <person name="Andreopoulos B."/>
            <person name="Baker S."/>
            <person name="Barry K."/>
            <person name="Bills G."/>
            <person name="Bluhm B."/>
            <person name="Cannon C."/>
            <person name="Castanera R."/>
            <person name="Culley D."/>
            <person name="Daum C."/>
            <person name="Ezra D."/>
            <person name="Gonzalez J."/>
            <person name="Henrissat B."/>
            <person name="Kuo A."/>
            <person name="Liang C."/>
            <person name="Lipzen A."/>
            <person name="Lutzoni F."/>
            <person name="Magnuson J."/>
            <person name="Mondo S."/>
            <person name="Nolan M."/>
            <person name="Ohm R."/>
            <person name="Pangilinan J."/>
            <person name="Park H.-J."/>
            <person name="Ramirez L."/>
            <person name="Alfaro M."/>
            <person name="Sun H."/>
            <person name="Tritt A."/>
            <person name="Yoshinaga Y."/>
            <person name="Zwiers L.-H."/>
            <person name="Turgeon B."/>
            <person name="Goodwin S."/>
            <person name="Spatafora J."/>
            <person name="Crous P."/>
            <person name="Grigoriev I."/>
        </authorList>
    </citation>
    <scope>NUCLEOTIDE SEQUENCE</scope>
    <source>
        <strain evidence="1">CBS 122367</strain>
    </source>
</reference>
<protein>
    <submittedName>
        <fullName evidence="1">Uncharacterized protein</fullName>
    </submittedName>
</protein>
<proteinExistence type="predicted"/>
<keyword evidence="2" id="KW-1185">Reference proteome</keyword>